<protein>
    <submittedName>
        <fullName evidence="3">Uncharacterized protein</fullName>
    </submittedName>
</protein>
<accession>A0A9W6BD32</accession>
<evidence type="ECO:0000313" key="3">
    <source>
        <dbReference type="EMBL" id="GLC49555.1"/>
    </source>
</evidence>
<evidence type="ECO:0000256" key="1">
    <source>
        <dbReference type="SAM" id="MobiDB-lite"/>
    </source>
</evidence>
<organism evidence="3 4">
    <name type="scientific">Pleodorina starrii</name>
    <dbReference type="NCBI Taxonomy" id="330485"/>
    <lineage>
        <taxon>Eukaryota</taxon>
        <taxon>Viridiplantae</taxon>
        <taxon>Chlorophyta</taxon>
        <taxon>core chlorophytes</taxon>
        <taxon>Chlorophyceae</taxon>
        <taxon>CS clade</taxon>
        <taxon>Chlamydomonadales</taxon>
        <taxon>Volvocaceae</taxon>
        <taxon>Pleodorina</taxon>
    </lineage>
</organism>
<gene>
    <name evidence="3" type="primary">PLEST006085</name>
    <name evidence="3" type="ORF">PLESTB_000254900</name>
</gene>
<dbReference type="EMBL" id="BRXU01000002">
    <property type="protein sequence ID" value="GLC49555.1"/>
    <property type="molecule type" value="Genomic_DNA"/>
</dbReference>
<reference evidence="3 4" key="1">
    <citation type="journal article" date="2023" name="Commun. Biol.">
        <title>Reorganization of the ancestral sex-determining regions during the evolution of trioecy in Pleodorina starrii.</title>
        <authorList>
            <person name="Takahashi K."/>
            <person name="Suzuki S."/>
            <person name="Kawai-Toyooka H."/>
            <person name="Yamamoto K."/>
            <person name="Hamaji T."/>
            <person name="Ootsuki R."/>
            <person name="Yamaguchi H."/>
            <person name="Kawachi M."/>
            <person name="Higashiyama T."/>
            <person name="Nozaki H."/>
        </authorList>
    </citation>
    <scope>NUCLEOTIDE SEQUENCE [LARGE SCALE GENOMIC DNA]</scope>
    <source>
        <strain evidence="3 4">NIES-4479</strain>
    </source>
</reference>
<feature type="transmembrane region" description="Helical" evidence="2">
    <location>
        <begin position="60"/>
        <end position="87"/>
    </location>
</feature>
<dbReference type="OrthoDB" id="532777at2759"/>
<feature type="region of interest" description="Disordered" evidence="1">
    <location>
        <begin position="93"/>
        <end position="120"/>
    </location>
</feature>
<keyword evidence="2" id="KW-0472">Membrane</keyword>
<sequence>MPPKPLAKPLKPIHVAGLILLLPICLAAFVVGIVGMRILLDEDGSSKLSQSAFGQLYKRLIAINPFFSALIFNGGMIGSMFCVTKLIEHAKAGKRAKQGPQDASLTSTAGVAAQANKKNK</sequence>
<feature type="transmembrane region" description="Helical" evidence="2">
    <location>
        <begin position="12"/>
        <end position="40"/>
    </location>
</feature>
<evidence type="ECO:0000313" key="4">
    <source>
        <dbReference type="Proteomes" id="UP001165080"/>
    </source>
</evidence>
<dbReference type="AlphaFoldDB" id="A0A9W6BD32"/>
<proteinExistence type="predicted"/>
<keyword evidence="2" id="KW-0812">Transmembrane</keyword>
<dbReference type="Proteomes" id="UP001165080">
    <property type="component" value="Unassembled WGS sequence"/>
</dbReference>
<keyword evidence="2" id="KW-1133">Transmembrane helix</keyword>
<evidence type="ECO:0000256" key="2">
    <source>
        <dbReference type="SAM" id="Phobius"/>
    </source>
</evidence>
<comment type="caution">
    <text evidence="3">The sequence shown here is derived from an EMBL/GenBank/DDBJ whole genome shotgun (WGS) entry which is preliminary data.</text>
</comment>
<name>A0A9W6BD32_9CHLO</name>
<keyword evidence="4" id="KW-1185">Reference proteome</keyword>